<dbReference type="Pfam" id="PF13095">
    <property type="entry name" value="FTA2"/>
    <property type="match status" value="1"/>
</dbReference>
<dbReference type="SUPFAM" id="SSF56112">
    <property type="entry name" value="Protein kinase-like (PK-like)"/>
    <property type="match status" value="1"/>
</dbReference>
<reference evidence="2" key="2">
    <citation type="submission" date="2023-06" db="EMBL/GenBank/DDBJ databases">
        <authorList>
            <consortium name="Lawrence Berkeley National Laboratory"/>
            <person name="Haridas S."/>
            <person name="Hensen N."/>
            <person name="Bonometti L."/>
            <person name="Westerberg I."/>
            <person name="Brannstrom I.O."/>
            <person name="Guillou S."/>
            <person name="Cros-Aarteil S."/>
            <person name="Calhoun S."/>
            <person name="Kuo A."/>
            <person name="Mondo S."/>
            <person name="Pangilinan J."/>
            <person name="Riley R."/>
            <person name="Labutti K."/>
            <person name="Andreopoulos B."/>
            <person name="Lipzen A."/>
            <person name="Chen C."/>
            <person name="Yanf M."/>
            <person name="Daum C."/>
            <person name="Ng V."/>
            <person name="Clum A."/>
            <person name="Steindorff A."/>
            <person name="Ohm R."/>
            <person name="Martin F."/>
            <person name="Silar P."/>
            <person name="Natvig D."/>
            <person name="Lalanne C."/>
            <person name="Gautier V."/>
            <person name="Ament-Velasquez S.L."/>
            <person name="Kruys A."/>
            <person name="Hutchinson M.I."/>
            <person name="Powell A.J."/>
            <person name="Barry K."/>
            <person name="Miller A.N."/>
            <person name="Grigoriev I.V."/>
            <person name="Debuchy R."/>
            <person name="Gladieux P."/>
            <person name="Thoren M.H."/>
            <person name="Johannesson H."/>
        </authorList>
    </citation>
    <scope>NUCLEOTIDE SEQUENCE</scope>
    <source>
        <strain evidence="2">CBS 958.72</strain>
    </source>
</reference>
<gene>
    <name evidence="2" type="ORF">B0T24DRAFT_521526</name>
</gene>
<feature type="region of interest" description="Disordered" evidence="1">
    <location>
        <begin position="1"/>
        <end position="35"/>
    </location>
</feature>
<comment type="caution">
    <text evidence="2">The sequence shown here is derived from an EMBL/GenBank/DDBJ whole genome shotgun (WGS) entry which is preliminary data.</text>
</comment>
<keyword evidence="3" id="KW-1185">Reference proteome</keyword>
<dbReference type="Proteomes" id="UP001287356">
    <property type="component" value="Unassembled WGS sequence"/>
</dbReference>
<sequence length="295" mass="33553">MSGGVKANRKLLACRELPPDDGRSKPGPKLPRFGQKRPSIEWLELLEKSSPESRDACEGYVFKVRIDSKVYALKVFKFFKPSTERHLMTDIEGKDVTDDQLVFHTDPFYAECRAYGRINEAQKKRRPGFARPIAAQCYAFIPLSKRDEQALAERGIDLWGDIPEDDEYRRLAFGSPARAVLKEFIDSEEDEAAGAMDIAMLKTILKNIRALNREGILHRDIRPSNFKAGLLVDFGSAWTQPHCVVDAVPAHVAEDWRCLDLCMFDQMVEDLGFTADDVRGMPNPDYLCKLRSWKP</sequence>
<dbReference type="InterPro" id="IPR025213">
    <property type="entry name" value="Sim4_Fta2"/>
</dbReference>
<dbReference type="InterPro" id="IPR011009">
    <property type="entry name" value="Kinase-like_dom_sf"/>
</dbReference>
<accession>A0AAE0KLS6</accession>
<dbReference type="AlphaFoldDB" id="A0AAE0KLS6"/>
<evidence type="ECO:0000313" key="3">
    <source>
        <dbReference type="Proteomes" id="UP001287356"/>
    </source>
</evidence>
<protein>
    <submittedName>
        <fullName evidence="2">Kinetochore Sim4 complex subunit FTA2-domain-containing protein</fullName>
    </submittedName>
</protein>
<evidence type="ECO:0000313" key="2">
    <source>
        <dbReference type="EMBL" id="KAK3379014.1"/>
    </source>
</evidence>
<organism evidence="2 3">
    <name type="scientific">Lasiosphaeria ovina</name>
    <dbReference type="NCBI Taxonomy" id="92902"/>
    <lineage>
        <taxon>Eukaryota</taxon>
        <taxon>Fungi</taxon>
        <taxon>Dikarya</taxon>
        <taxon>Ascomycota</taxon>
        <taxon>Pezizomycotina</taxon>
        <taxon>Sordariomycetes</taxon>
        <taxon>Sordariomycetidae</taxon>
        <taxon>Sordariales</taxon>
        <taxon>Lasiosphaeriaceae</taxon>
        <taxon>Lasiosphaeria</taxon>
    </lineage>
</organism>
<evidence type="ECO:0000256" key="1">
    <source>
        <dbReference type="SAM" id="MobiDB-lite"/>
    </source>
</evidence>
<proteinExistence type="predicted"/>
<dbReference type="EMBL" id="JAULSN010000002">
    <property type="protein sequence ID" value="KAK3379014.1"/>
    <property type="molecule type" value="Genomic_DNA"/>
</dbReference>
<name>A0AAE0KLS6_9PEZI</name>
<reference evidence="2" key="1">
    <citation type="journal article" date="2023" name="Mol. Phylogenet. Evol.">
        <title>Genome-scale phylogeny and comparative genomics of the fungal order Sordariales.</title>
        <authorList>
            <person name="Hensen N."/>
            <person name="Bonometti L."/>
            <person name="Westerberg I."/>
            <person name="Brannstrom I.O."/>
            <person name="Guillou S."/>
            <person name="Cros-Aarteil S."/>
            <person name="Calhoun S."/>
            <person name="Haridas S."/>
            <person name="Kuo A."/>
            <person name="Mondo S."/>
            <person name="Pangilinan J."/>
            <person name="Riley R."/>
            <person name="LaButti K."/>
            <person name="Andreopoulos B."/>
            <person name="Lipzen A."/>
            <person name="Chen C."/>
            <person name="Yan M."/>
            <person name="Daum C."/>
            <person name="Ng V."/>
            <person name="Clum A."/>
            <person name="Steindorff A."/>
            <person name="Ohm R.A."/>
            <person name="Martin F."/>
            <person name="Silar P."/>
            <person name="Natvig D.O."/>
            <person name="Lalanne C."/>
            <person name="Gautier V."/>
            <person name="Ament-Velasquez S.L."/>
            <person name="Kruys A."/>
            <person name="Hutchinson M.I."/>
            <person name="Powell A.J."/>
            <person name="Barry K."/>
            <person name="Miller A.N."/>
            <person name="Grigoriev I.V."/>
            <person name="Debuchy R."/>
            <person name="Gladieux P."/>
            <person name="Hiltunen Thoren M."/>
            <person name="Johannesson H."/>
        </authorList>
    </citation>
    <scope>NUCLEOTIDE SEQUENCE</scope>
    <source>
        <strain evidence="2">CBS 958.72</strain>
    </source>
</reference>